<dbReference type="PANTHER" id="PTHR43649:SF33">
    <property type="entry name" value="POLYGALACTURONAN_RHAMNOGALACTURONAN-BINDING PROTEIN YTCQ"/>
    <property type="match status" value="1"/>
</dbReference>
<dbReference type="InterPro" id="IPR050490">
    <property type="entry name" value="Bact_solute-bd_prot1"/>
</dbReference>
<dbReference type="Gene3D" id="3.40.190.10">
    <property type="entry name" value="Periplasmic binding protein-like II"/>
    <property type="match status" value="2"/>
</dbReference>
<keyword evidence="3" id="KW-1185">Reference proteome</keyword>
<dbReference type="PANTHER" id="PTHR43649">
    <property type="entry name" value="ARABINOSE-BINDING PROTEIN-RELATED"/>
    <property type="match status" value="1"/>
</dbReference>
<organism evidence="2 3">
    <name type="scientific">Brachybacterium hainanense</name>
    <dbReference type="NCBI Taxonomy" id="1541174"/>
    <lineage>
        <taxon>Bacteria</taxon>
        <taxon>Bacillati</taxon>
        <taxon>Actinomycetota</taxon>
        <taxon>Actinomycetes</taxon>
        <taxon>Micrococcales</taxon>
        <taxon>Dermabacteraceae</taxon>
        <taxon>Brachybacterium</taxon>
    </lineage>
</organism>
<proteinExistence type="predicted"/>
<evidence type="ECO:0000313" key="3">
    <source>
        <dbReference type="Proteomes" id="UP001589793"/>
    </source>
</evidence>
<reference evidence="2 3" key="1">
    <citation type="submission" date="2024-09" db="EMBL/GenBank/DDBJ databases">
        <authorList>
            <person name="Sun Q."/>
            <person name="Mori K."/>
        </authorList>
    </citation>
    <scope>NUCLEOTIDE SEQUENCE [LARGE SCALE GENOMIC DNA]</scope>
    <source>
        <strain evidence="2 3">CICC 10874</strain>
    </source>
</reference>
<gene>
    <name evidence="2" type="ORF">ACFFF6_14525</name>
</gene>
<name>A0ABV6RDV0_9MICO</name>
<keyword evidence="1" id="KW-0732">Signal</keyword>
<dbReference type="EMBL" id="JBHLSV010000020">
    <property type="protein sequence ID" value="MFC0675176.1"/>
    <property type="molecule type" value="Genomic_DNA"/>
</dbReference>
<protein>
    <recommendedName>
        <fullName evidence="4">ABC transporter substrate-binding protein</fullName>
    </recommendedName>
</protein>
<comment type="caution">
    <text evidence="2">The sequence shown here is derived from an EMBL/GenBank/DDBJ whole genome shotgun (WGS) entry which is preliminary data.</text>
</comment>
<dbReference type="InterPro" id="IPR006311">
    <property type="entry name" value="TAT_signal"/>
</dbReference>
<sequence length="567" mass="60992">MTRKFSRRQVVGGTAAGMAGMLALPACSSSGGEGETDASGRPIVTVQVVKDARALPMKEMPWTKALEEASGCSITWIETPNDSWGNQKQASLAAGDVADVTIGGYGAGDWGSYGSLFLDLAPELEKMPNLSRTFKEAPLSRVVSTWQDKIYGGPTVAAGLMARASTHMFINKTWLDKVGLPVPTTWSELRAAFEAFKTKDPNGNGEADEIPLTFAQPGTGGWGSFQANVLLGGSGISVSDGVLGMYARDGVVKSYVTDPAYKKLVEYLHGLYADGLISKEAFTQDWSQYTASTKGEGATASAGMTWMWTPSDIFGTELADQYVTIPQLRPDDDQGASPVWSFNGLNLDYGANRISIAANAKNKDAALKLVDAIYTPDMSVQMRYGSFDLAVKKNGENDYTVLEPSDASKNSADWQFMNSLADAAPGWVAQPGVTLTLPGQLVEVRDVDAVYDENYANMDLNRDLVFGTAALTTDEATQYSLNSTGIGQTVMSKFAQWVTKGGIEDEWDAYVADLERNNLGQQVELLQAANDRFTQVLSDNGVDLNAEFDTTKHQWAENTDGTATLAQ</sequence>
<dbReference type="PROSITE" id="PS51318">
    <property type="entry name" value="TAT"/>
    <property type="match status" value="1"/>
</dbReference>
<accession>A0ABV6RDV0</accession>
<evidence type="ECO:0008006" key="4">
    <source>
        <dbReference type="Google" id="ProtNLM"/>
    </source>
</evidence>
<dbReference type="RefSeq" id="WP_376981967.1">
    <property type="nucleotide sequence ID" value="NZ_JBHLSV010000020.1"/>
</dbReference>
<evidence type="ECO:0000256" key="1">
    <source>
        <dbReference type="ARBA" id="ARBA00022729"/>
    </source>
</evidence>
<dbReference type="SUPFAM" id="SSF53850">
    <property type="entry name" value="Periplasmic binding protein-like II"/>
    <property type="match status" value="1"/>
</dbReference>
<evidence type="ECO:0000313" key="2">
    <source>
        <dbReference type="EMBL" id="MFC0675176.1"/>
    </source>
</evidence>
<dbReference type="Proteomes" id="UP001589793">
    <property type="component" value="Unassembled WGS sequence"/>
</dbReference>